<dbReference type="Pfam" id="PF26366">
    <property type="entry name" value="DUF8094"/>
    <property type="match status" value="1"/>
</dbReference>
<proteinExistence type="predicted"/>
<organism evidence="4 5">
    <name type="scientific">Spelaeicoccus albus</name>
    <dbReference type="NCBI Taxonomy" id="1280376"/>
    <lineage>
        <taxon>Bacteria</taxon>
        <taxon>Bacillati</taxon>
        <taxon>Actinomycetota</taxon>
        <taxon>Actinomycetes</taxon>
        <taxon>Micrococcales</taxon>
        <taxon>Brevibacteriaceae</taxon>
        <taxon>Spelaeicoccus</taxon>
    </lineage>
</organism>
<dbReference type="RefSeq" id="WP_179427685.1">
    <property type="nucleotide sequence ID" value="NZ_JACBZP010000001.1"/>
</dbReference>
<evidence type="ECO:0000313" key="4">
    <source>
        <dbReference type="EMBL" id="NYI67610.1"/>
    </source>
</evidence>
<feature type="compositionally biased region" description="Basic and acidic residues" evidence="1">
    <location>
        <begin position="155"/>
        <end position="168"/>
    </location>
</feature>
<evidence type="ECO:0000259" key="3">
    <source>
        <dbReference type="Pfam" id="PF26366"/>
    </source>
</evidence>
<reference evidence="4 5" key="1">
    <citation type="submission" date="2020-07" db="EMBL/GenBank/DDBJ databases">
        <title>Sequencing the genomes of 1000 actinobacteria strains.</title>
        <authorList>
            <person name="Klenk H.-P."/>
        </authorList>
    </citation>
    <scope>NUCLEOTIDE SEQUENCE [LARGE SCALE GENOMIC DNA]</scope>
    <source>
        <strain evidence="4 5">DSM 26341</strain>
    </source>
</reference>
<keyword evidence="2" id="KW-0472">Membrane</keyword>
<comment type="caution">
    <text evidence="4">The sequence shown here is derived from an EMBL/GenBank/DDBJ whole genome shotgun (WGS) entry which is preliminary data.</text>
</comment>
<feature type="transmembrane region" description="Helical" evidence="2">
    <location>
        <begin position="184"/>
        <end position="207"/>
    </location>
</feature>
<dbReference type="EMBL" id="JACBZP010000001">
    <property type="protein sequence ID" value="NYI67610.1"/>
    <property type="molecule type" value="Genomic_DNA"/>
</dbReference>
<keyword evidence="5" id="KW-1185">Reference proteome</keyword>
<gene>
    <name evidence="4" type="ORF">BJY26_001916</name>
</gene>
<protein>
    <recommendedName>
        <fullName evidence="3">DUF8094 domain-containing protein</fullName>
    </recommendedName>
</protein>
<evidence type="ECO:0000313" key="5">
    <source>
        <dbReference type="Proteomes" id="UP000539111"/>
    </source>
</evidence>
<feature type="region of interest" description="Disordered" evidence="1">
    <location>
        <begin position="153"/>
        <end position="173"/>
    </location>
</feature>
<dbReference type="AlphaFoldDB" id="A0A7Z0IHA1"/>
<feature type="region of interest" description="Disordered" evidence="1">
    <location>
        <begin position="384"/>
        <end position="405"/>
    </location>
</feature>
<feature type="domain" description="DUF8094" evidence="3">
    <location>
        <begin position="263"/>
        <end position="555"/>
    </location>
</feature>
<accession>A0A7Z0IHA1</accession>
<feature type="transmembrane region" description="Helical" evidence="2">
    <location>
        <begin position="227"/>
        <end position="244"/>
    </location>
</feature>
<keyword evidence="2" id="KW-0812">Transmembrane</keyword>
<sequence>MRYALAVLLIVVGLVAGGIGVLQKTLWAPSDTITASATMHKSDDLIVVEPGMLNLYDPPATLKVSGHGDLSISQAPADNVDAWVGNSPHTEITGLKSQHTLATKTAKGSGPSADPRGDDLWVKQSTGTDTLSMKWDKEAGRTAFLIATDGASHANGKDSAKDSGKSTDKTTVSISWPSHATTPWATPLMVIGGIILLIGLILLGFFFVDGFRRRKRRKARAFRHKNAAMPGGAAMIAAALVLAGCSGPPELPKPSPSASPTAAQPVLTKGQLHSVLDKISAATEAGDKAKSADKLGDRVTGPALAKRKAIYRLQKKKATTEKPTAVAADPVLLNVTTATDSWPRVTVVVTKSKNADVPQLLDLYQKNPRSPYQLWSSVNLLPGAQVPPTPNPKNGSALLPPDEDGLELTPRDAAKHYADILTKGAKSKYDKQFAPDAFRKNLLKYQKKQKDSLESAKATIDFEHKADPKGMVVTEAGNDGALVLAHLSSTTTIKPESVDGRTGSITVPDKLAKLLGEKTTHSPVRTNYSETVLFFVPKKSSGHIKVLGVDNTLTGGKTL</sequence>
<dbReference type="Proteomes" id="UP000539111">
    <property type="component" value="Unassembled WGS sequence"/>
</dbReference>
<evidence type="ECO:0000256" key="1">
    <source>
        <dbReference type="SAM" id="MobiDB-lite"/>
    </source>
</evidence>
<name>A0A7Z0IHA1_9MICO</name>
<evidence type="ECO:0000256" key="2">
    <source>
        <dbReference type="SAM" id="Phobius"/>
    </source>
</evidence>
<keyword evidence="2" id="KW-1133">Transmembrane helix</keyword>
<dbReference type="InterPro" id="IPR058407">
    <property type="entry name" value="DUF8094"/>
</dbReference>